<feature type="compositionally biased region" description="Basic and acidic residues" evidence="1">
    <location>
        <begin position="21"/>
        <end position="32"/>
    </location>
</feature>
<dbReference type="SUPFAM" id="SSF46589">
    <property type="entry name" value="tRNA-binding arm"/>
    <property type="match status" value="1"/>
</dbReference>
<evidence type="ECO:0000256" key="1">
    <source>
        <dbReference type="SAM" id="MobiDB-lite"/>
    </source>
</evidence>
<dbReference type="InterPro" id="IPR010978">
    <property type="entry name" value="tRNA-bd_arm"/>
</dbReference>
<sequence length="109" mass="12621">MLDINLFREDKGNNPEIISDSQRRSFKGERSSTRSQLELDNLRKEFNKIKKRVSQLKIAGEDATEVIKDTEENKRLVAEKEVEVREASKQLNSKLEVIGNPNPKSDCYR</sequence>
<dbReference type="GO" id="GO:0000166">
    <property type="term" value="F:nucleotide binding"/>
    <property type="evidence" value="ECO:0007669"/>
    <property type="project" value="InterPro"/>
</dbReference>
<organism evidence="3 4">
    <name type="scientific">Prunus armeniaca</name>
    <name type="common">Apricot</name>
    <name type="synonym">Armeniaca vulgaris</name>
    <dbReference type="NCBI Taxonomy" id="36596"/>
    <lineage>
        <taxon>Eukaryota</taxon>
        <taxon>Viridiplantae</taxon>
        <taxon>Streptophyta</taxon>
        <taxon>Embryophyta</taxon>
        <taxon>Tracheophyta</taxon>
        <taxon>Spermatophyta</taxon>
        <taxon>Magnoliopsida</taxon>
        <taxon>eudicotyledons</taxon>
        <taxon>Gunneridae</taxon>
        <taxon>Pentapetalae</taxon>
        <taxon>rosids</taxon>
        <taxon>fabids</taxon>
        <taxon>Rosales</taxon>
        <taxon>Rosaceae</taxon>
        <taxon>Amygdaloideae</taxon>
        <taxon>Amygdaleae</taxon>
        <taxon>Prunus</taxon>
    </lineage>
</organism>
<gene>
    <name evidence="3" type="ORF">CURHAP_LOCUS27109</name>
</gene>
<feature type="region of interest" description="Disordered" evidence="1">
    <location>
        <begin position="11"/>
        <end position="34"/>
    </location>
</feature>
<dbReference type="EMBL" id="CAEKDK010000004">
    <property type="protein sequence ID" value="CAB4277398.1"/>
    <property type="molecule type" value="Genomic_DNA"/>
</dbReference>
<accession>A0A6J5UTV9</accession>
<reference evidence="3 4" key="1">
    <citation type="submission" date="2020-05" db="EMBL/GenBank/DDBJ databases">
        <authorList>
            <person name="Campoy J."/>
            <person name="Schneeberger K."/>
            <person name="Spophaly S."/>
        </authorList>
    </citation>
    <scope>NUCLEOTIDE SEQUENCE [LARGE SCALE GENOMIC DNA]</scope>
    <source>
        <strain evidence="3">PruArmRojPasFocal</strain>
    </source>
</reference>
<dbReference type="Gene3D" id="1.10.287.40">
    <property type="entry name" value="Serine-tRNA synthetase, tRNA binding domain"/>
    <property type="match status" value="1"/>
</dbReference>
<feature type="region of interest" description="Disordered" evidence="1">
    <location>
        <begin position="90"/>
        <end position="109"/>
    </location>
</feature>
<feature type="domain" description="Serine-tRNA synthetase type1 N-terminal" evidence="2">
    <location>
        <begin position="1"/>
        <end position="100"/>
    </location>
</feature>
<name>A0A6J5UTV9_PRUAR</name>
<dbReference type="Proteomes" id="UP000507222">
    <property type="component" value="Unassembled WGS sequence"/>
</dbReference>
<protein>
    <recommendedName>
        <fullName evidence="2">Serine-tRNA synthetase type1 N-terminal domain-containing protein</fullName>
    </recommendedName>
</protein>
<dbReference type="AlphaFoldDB" id="A0A6J5UTV9"/>
<dbReference type="Pfam" id="PF02403">
    <property type="entry name" value="Seryl_tRNA_N"/>
    <property type="match status" value="1"/>
</dbReference>
<dbReference type="InterPro" id="IPR015866">
    <property type="entry name" value="Ser-tRNA-synth_1_N"/>
</dbReference>
<evidence type="ECO:0000259" key="2">
    <source>
        <dbReference type="Pfam" id="PF02403"/>
    </source>
</evidence>
<evidence type="ECO:0000313" key="3">
    <source>
        <dbReference type="EMBL" id="CAB4277398.1"/>
    </source>
</evidence>
<dbReference type="InterPro" id="IPR042103">
    <property type="entry name" value="SerRS_1_N_sf"/>
</dbReference>
<evidence type="ECO:0000313" key="4">
    <source>
        <dbReference type="Proteomes" id="UP000507222"/>
    </source>
</evidence>
<proteinExistence type="predicted"/>